<evidence type="ECO:0000313" key="1">
    <source>
        <dbReference type="EMBL" id="MCD9098059.1"/>
    </source>
</evidence>
<sequence>MSSASLPVGWTVCKYGITGGYRCGEIADKNSQSNYNGVVGTYIRVRNASNLAMSIAGDSGGPVFGSNTAYGLIHGRGATGTAFVNDMFFMPIERFSGLGISVVTTP</sequence>
<reference evidence="1" key="1">
    <citation type="submission" date="2021-12" db="EMBL/GenBank/DDBJ databases">
        <authorList>
            <person name="Ulrich A."/>
        </authorList>
    </citation>
    <scope>NUCLEOTIDE SEQUENCE</scope>
    <source>
        <strain evidence="1">A1P009</strain>
    </source>
</reference>
<accession>A0ABS8UH79</accession>
<gene>
    <name evidence="1" type="ORF">LTT95_14030</name>
</gene>
<reference evidence="1" key="2">
    <citation type="journal article" date="2022" name="Syst. Appl. Microbiol.">
        <title>Physiological and genomic characterisation of Luteimonas fraxinea sp. nov., a bacterial species associated with trees tolerant to ash dieback.</title>
        <authorList>
            <person name="Ulrich K."/>
            <person name="Becker R."/>
            <person name="Behrendt U."/>
            <person name="Kube M."/>
            <person name="Schneck V."/>
            <person name="Ulrich A."/>
        </authorList>
    </citation>
    <scope>NUCLEOTIDE SEQUENCE</scope>
    <source>
        <strain evidence="1">A1P009</strain>
    </source>
</reference>
<dbReference type="InterPro" id="IPR009003">
    <property type="entry name" value="Peptidase_S1_PA"/>
</dbReference>
<dbReference type="Proteomes" id="UP001430360">
    <property type="component" value="Unassembled WGS sequence"/>
</dbReference>
<dbReference type="RefSeq" id="WP_232137222.1">
    <property type="nucleotide sequence ID" value="NZ_CP089507.1"/>
</dbReference>
<dbReference type="EMBL" id="JAJQKU010000004">
    <property type="protein sequence ID" value="MCD9098059.1"/>
    <property type="molecule type" value="Genomic_DNA"/>
</dbReference>
<evidence type="ECO:0000313" key="2">
    <source>
        <dbReference type="Proteomes" id="UP001430360"/>
    </source>
</evidence>
<proteinExistence type="predicted"/>
<dbReference type="SUPFAM" id="SSF50494">
    <property type="entry name" value="Trypsin-like serine proteases"/>
    <property type="match status" value="1"/>
</dbReference>
<dbReference type="InterPro" id="IPR043504">
    <property type="entry name" value="Peptidase_S1_PA_chymotrypsin"/>
</dbReference>
<name>A0ABS8UH79_9GAMM</name>
<dbReference type="Gene3D" id="2.40.10.10">
    <property type="entry name" value="Trypsin-like serine proteases"/>
    <property type="match status" value="1"/>
</dbReference>
<organism evidence="1 2">
    <name type="scientific">Luteimonas fraxinea</name>
    <dbReference type="NCBI Taxonomy" id="2901869"/>
    <lineage>
        <taxon>Bacteria</taxon>
        <taxon>Pseudomonadati</taxon>
        <taxon>Pseudomonadota</taxon>
        <taxon>Gammaproteobacteria</taxon>
        <taxon>Lysobacterales</taxon>
        <taxon>Lysobacteraceae</taxon>
        <taxon>Luteimonas</taxon>
    </lineage>
</organism>
<protein>
    <submittedName>
        <fullName evidence="1">S1 family peptidase</fullName>
    </submittedName>
</protein>
<keyword evidence="2" id="KW-1185">Reference proteome</keyword>
<comment type="caution">
    <text evidence="1">The sequence shown here is derived from an EMBL/GenBank/DDBJ whole genome shotgun (WGS) entry which is preliminary data.</text>
</comment>